<protein>
    <submittedName>
        <fullName evidence="3">PEP-CTERM sorting domain-containing protein</fullName>
    </submittedName>
</protein>
<gene>
    <name evidence="3" type="ORF">NG895_21810</name>
</gene>
<dbReference type="NCBIfam" id="TIGR02601">
    <property type="entry name" value="autotrns_rpt"/>
    <property type="match status" value="2"/>
</dbReference>
<evidence type="ECO:0000256" key="2">
    <source>
        <dbReference type="SAM" id="SignalP"/>
    </source>
</evidence>
<dbReference type="InterPro" id="IPR036439">
    <property type="entry name" value="Dockerin_dom_sf"/>
</dbReference>
<dbReference type="PROSITE" id="PS00018">
    <property type="entry name" value="EF_HAND_1"/>
    <property type="match status" value="1"/>
</dbReference>
<dbReference type="RefSeq" id="WP_252854656.1">
    <property type="nucleotide sequence ID" value="NZ_JAMXLR010000076.1"/>
</dbReference>
<dbReference type="Proteomes" id="UP001155241">
    <property type="component" value="Unassembled WGS sequence"/>
</dbReference>
<evidence type="ECO:0000256" key="1">
    <source>
        <dbReference type="ARBA" id="ARBA00022729"/>
    </source>
</evidence>
<name>A0A9X2JIG3_9BACT</name>
<accession>A0A9X2JIG3</accession>
<keyword evidence="4" id="KW-1185">Reference proteome</keyword>
<dbReference type="InterPro" id="IPR013425">
    <property type="entry name" value="Autotrns_rpt"/>
</dbReference>
<sequence length="1380" mass="139043">MCKLRLILGSWILLAGTAASSLGADITLTASDGFGTSSFNSAGAWSNASAPSTGNDYFTGDFRLRTPADGESYTFEGDSLTINNNVALTDGNLFGFSYKGTGDAGTITVDNLILNGGSVNHLNGSGDIFNLDGSISVVSDSVIYAKQGPINVLSDISGTGTITNPGSDGTGSVLSFLSADNTFTGSIVNNGRFTLADGAALNFVVGSSGVNNSVTGSGAATVFDGVFNFDLSGASTGASDSWQITDAATQTYGATFSVADFDKTGPFWTNGTYTFNTSTGVLSVGGVDFTQWAVDADGSFSVGTNWVGGEAPAPGDDILFGDVITQDRVVTLDASVTSNTIFFANDGDGDYFLTADSNQTITMTGAAEINTTGRHWLRAGVAGASGLNLSGSGELVLDAANTFTGGLSIDDTNTSVVDAGAIPTGSNITLQNAAALRFWGTDNGFFGDTHGTGYTSGSVSGNVSIDGTSVVEVNDGAEVAFTGVISGDGQLAVNSGSTVVVSGSNTYGGLTTVNGGTLTINNAAALGTGGTAASRTITSGNANTGTLALSGNITVASEVLEVSAREGAAFDAVSVTSAGNNTWNGNVLGTIGGTQYNFESTSGTLSLGGVISAPDTGVRNFVFSGDGNFNLTGRLTDGVADADGNPTGGAGGEANVHVFKRGSGTLTVGTNVDDDYWFGNTTVEEGTLVLTANAASDNELFSNVTTVQAGATLNVSSFADYDLGEGDELAGGGTVQVQRLDIYDDNTLSPNGTLTVTGNATLTGGFGGGALNVALGSTTAVGDRVQIDGNFTTTDAPAITVQVTPVGGTLQGSGANYTLINHGTGTAADVAAFNAEVVNNLGETLNPRQTLQVNSTSSQVRLQVNGTQSNLTWAGSTGNSTWDVATSTNWSSSNQFRDLDTVTFGSSGAKNVVVDSNVTPGSTTFSSASTYTFTGSGGITGYGPVNVNAGTVKFQNAGTNYVGTTTVASGAALEIDTASTGSIIVNGTLAVGSTPLSALPEFTYVDADHNSNTTLSGGGALVPAADIWEVRTGIGGNSDTIYEADAADPTTAPEIRTTISGLSANTTYTVYANFWDADGSSWRIQAGDTSGNLTLYGNPNDAVAGATDSVLTTSLPHTTELSTASGNRTLFSAPLGEFTTDASGNLVVYVDDAGTEDGDDRTFYDGLSYNSGQTNVFGGGETLTINGDLSLNSGSTLELDLGAAGSDSLDITGTALLDGTIDVSYFGDSPANGTQYTLLSAASGITTPLVSLDFGAGLPEGFTASYNEALTDLVLTFAAGLQGDFNGDGMVDLADYTVWRNNLGGDEAALASGTGNNSGIVDAGDYSLWKSNFGAMSGAVSGIASGNVPEPSSVVLLAGIVGCGALALRRRGQERFTTDR</sequence>
<organism evidence="3 4">
    <name type="scientific">Aeoliella straminimaris</name>
    <dbReference type="NCBI Taxonomy" id="2954799"/>
    <lineage>
        <taxon>Bacteria</taxon>
        <taxon>Pseudomonadati</taxon>
        <taxon>Planctomycetota</taxon>
        <taxon>Planctomycetia</taxon>
        <taxon>Pirellulales</taxon>
        <taxon>Lacipirellulaceae</taxon>
        <taxon>Aeoliella</taxon>
    </lineage>
</organism>
<dbReference type="EMBL" id="JAMXLR010000076">
    <property type="protein sequence ID" value="MCO6046542.1"/>
    <property type="molecule type" value="Genomic_DNA"/>
</dbReference>
<dbReference type="InterPro" id="IPR018247">
    <property type="entry name" value="EF_Hand_1_Ca_BS"/>
</dbReference>
<dbReference type="InterPro" id="IPR013424">
    <property type="entry name" value="Ice-binding_C"/>
</dbReference>
<proteinExistence type="predicted"/>
<dbReference type="Gene3D" id="1.10.1330.10">
    <property type="entry name" value="Dockerin domain"/>
    <property type="match status" value="1"/>
</dbReference>
<comment type="caution">
    <text evidence="3">The sequence shown here is derived from an EMBL/GenBank/DDBJ whole genome shotgun (WGS) entry which is preliminary data.</text>
</comment>
<dbReference type="SUPFAM" id="SSF63446">
    <property type="entry name" value="Type I dockerin domain"/>
    <property type="match status" value="1"/>
</dbReference>
<evidence type="ECO:0000313" key="3">
    <source>
        <dbReference type="EMBL" id="MCO6046542.1"/>
    </source>
</evidence>
<keyword evidence="1 2" id="KW-0732">Signal</keyword>
<evidence type="ECO:0000313" key="4">
    <source>
        <dbReference type="Proteomes" id="UP001155241"/>
    </source>
</evidence>
<feature type="signal peptide" evidence="2">
    <location>
        <begin position="1"/>
        <end position="23"/>
    </location>
</feature>
<reference evidence="3" key="1">
    <citation type="submission" date="2022-06" db="EMBL/GenBank/DDBJ databases">
        <title>Aeoliella straminimaris, a novel planctomycete from sediments.</title>
        <authorList>
            <person name="Vitorino I.R."/>
            <person name="Lage O.M."/>
        </authorList>
    </citation>
    <scope>NUCLEOTIDE SEQUENCE</scope>
    <source>
        <strain evidence="3">ICT_H6.2</strain>
    </source>
</reference>
<dbReference type="NCBIfam" id="TIGR02595">
    <property type="entry name" value="PEP_CTERM"/>
    <property type="match status" value="1"/>
</dbReference>
<dbReference type="GO" id="GO:0000272">
    <property type="term" value="P:polysaccharide catabolic process"/>
    <property type="evidence" value="ECO:0007669"/>
    <property type="project" value="InterPro"/>
</dbReference>
<feature type="chain" id="PRO_5040840864" evidence="2">
    <location>
        <begin position="24"/>
        <end position="1380"/>
    </location>
</feature>